<dbReference type="Pfam" id="PF12832">
    <property type="entry name" value="MFS_1_like"/>
    <property type="match status" value="1"/>
</dbReference>
<dbReference type="GO" id="GO:0016020">
    <property type="term" value="C:membrane"/>
    <property type="evidence" value="ECO:0007669"/>
    <property type="project" value="UniProtKB-SubCell"/>
</dbReference>
<feature type="transmembrane region" description="Helical" evidence="6">
    <location>
        <begin position="542"/>
        <end position="560"/>
    </location>
</feature>
<keyword evidence="9" id="KW-1185">Reference proteome</keyword>
<evidence type="ECO:0000256" key="6">
    <source>
        <dbReference type="SAM" id="Phobius"/>
    </source>
</evidence>
<feature type="transmembrane region" description="Helical" evidence="6">
    <location>
        <begin position="572"/>
        <end position="589"/>
    </location>
</feature>
<organism evidence="8 9">
    <name type="scientific">Rhizopus oryzae</name>
    <name type="common">Mucormycosis agent</name>
    <name type="synonym">Rhizopus arrhizus var. delemar</name>
    <dbReference type="NCBI Taxonomy" id="64495"/>
    <lineage>
        <taxon>Eukaryota</taxon>
        <taxon>Fungi</taxon>
        <taxon>Fungi incertae sedis</taxon>
        <taxon>Mucoromycota</taxon>
        <taxon>Mucoromycotina</taxon>
        <taxon>Mucoromycetes</taxon>
        <taxon>Mucorales</taxon>
        <taxon>Mucorineae</taxon>
        <taxon>Rhizopodaceae</taxon>
        <taxon>Rhizopus</taxon>
    </lineage>
</organism>
<feature type="transmembrane region" description="Helical" evidence="6">
    <location>
        <begin position="745"/>
        <end position="764"/>
    </location>
</feature>
<feature type="compositionally biased region" description="Low complexity" evidence="5">
    <location>
        <begin position="334"/>
        <end position="361"/>
    </location>
</feature>
<evidence type="ECO:0000256" key="3">
    <source>
        <dbReference type="ARBA" id="ARBA00022989"/>
    </source>
</evidence>
<feature type="transmembrane region" description="Helical" evidence="6">
    <location>
        <begin position="674"/>
        <end position="696"/>
    </location>
</feature>
<feature type="transmembrane region" description="Helical" evidence="6">
    <location>
        <begin position="473"/>
        <end position="492"/>
    </location>
</feature>
<dbReference type="PANTHER" id="PTHR28027:SF2">
    <property type="entry name" value="TRANSCRIPTIONAL REGULATOR MIT1"/>
    <property type="match status" value="1"/>
</dbReference>
<protein>
    <recommendedName>
        <fullName evidence="7">Major facilitator superfamily associated domain-containing protein</fullName>
    </recommendedName>
</protein>
<comment type="caution">
    <text evidence="8">The sequence shown here is derived from an EMBL/GenBank/DDBJ whole genome shotgun (WGS) entry which is preliminary data.</text>
</comment>
<dbReference type="PANTHER" id="PTHR28027">
    <property type="entry name" value="TRANSCRIPTIONAL REGULATOR MIT1"/>
    <property type="match status" value="1"/>
</dbReference>
<name>A0A9P6XKH4_RHIOR</name>
<feature type="transmembrane region" description="Helical" evidence="6">
    <location>
        <begin position="802"/>
        <end position="823"/>
    </location>
</feature>
<comment type="subcellular location">
    <subcellularLocation>
        <location evidence="1">Membrane</location>
        <topology evidence="1">Multi-pass membrane protein</topology>
    </subcellularLocation>
</comment>
<accession>A0A9P6XKH4</accession>
<dbReference type="SUPFAM" id="SSF103473">
    <property type="entry name" value="MFS general substrate transporter"/>
    <property type="match status" value="1"/>
</dbReference>
<proteinExistence type="predicted"/>
<sequence>MMAETFHGYIETTQDVLLIFEGCRRGLLPRICRRLQERERKLIRSGSIFVFDERESGIKRWTDGRVWSPSRILGNFLIYRELDKKIPGDKKLSSSSVTSGRSFSLDGSIDRQKEKQLIGSLSDSYKFKEDGLIKKTMSITVNGVAQHLISYYNPREVLENRLRLPSSVPELASLEISPELLVKQNFRVPPLVEPIFDQNDPELSSRHYHAYRSMSAGSIRGQEHPHVDQLVRNEHLPVYPIPRLDMDNRSPNINLYGQNQNFSSNISPNVTPSPSTPMIPQPRQSYHHHRHYSTSSTNSFNRPDLQNDGTFQDRHLPPHTSFGHPHVLPDIAANNNNDNSGGNETNMNTTTTTATTNDNNSNNDIYNQQSAIDNNASRHNNNERLATPNLVQLLNPIHPLHNNDNTLQPMEYNYPSFNTNDKEANTLQPLEYNYHSFNNNTSDKQQDNHHRESVVNYMQYQSQHPLHSSVDNFGFITPFISSLAFPYWTSLVDRTGQYKKIMSRNMFIALICILSIGVVPFVSEEEWVRIALTSMGCFGYAIFGYPVIAALVDTVVLRVLADQKELYGRQKIGVPIGFASSVFLTGLLAEKLNSLYALFIVFTFCNLAFIATVWLTDFEPQYTAIKDDQYGSTASSPILIEDDDRPAEEYQQEEQVQQQRSILALLKEPEAIKFFTFMTMMGFSIAVVQAFLYLYMENDLEATPAIVGLFGPLGSSTEVICFFFSKQILYRMGSRNMLIAGQSILFYRCLTYIICLKLPFGVWLATATQLLHGIGFSMTWSAGALQADSIAPQCLKSRSQGLLNMAFNGIGAGIGALVGGYVYENWGAEAMWTMVAFISLFSIILYASSWVTKVIFSPLAKLL</sequence>
<keyword evidence="3 6" id="KW-1133">Transmembrane helix</keyword>
<evidence type="ECO:0000256" key="4">
    <source>
        <dbReference type="ARBA" id="ARBA00023136"/>
    </source>
</evidence>
<dbReference type="Pfam" id="PF09729">
    <property type="entry name" value="Gti1_Pac2"/>
    <property type="match status" value="1"/>
</dbReference>
<dbReference type="OrthoDB" id="515887at2759"/>
<feature type="transmembrane region" description="Helical" evidence="6">
    <location>
        <begin position="504"/>
        <end position="522"/>
    </location>
</feature>
<feature type="region of interest" description="Disordered" evidence="5">
    <location>
        <begin position="259"/>
        <end position="361"/>
    </location>
</feature>
<dbReference type="InterPro" id="IPR024989">
    <property type="entry name" value="MFS_assoc_dom"/>
</dbReference>
<evidence type="ECO:0000256" key="1">
    <source>
        <dbReference type="ARBA" id="ARBA00004141"/>
    </source>
</evidence>
<feature type="domain" description="Major facilitator superfamily associated" evidence="7">
    <location>
        <begin position="475"/>
        <end position="832"/>
    </location>
</feature>
<keyword evidence="2 6" id="KW-0812">Transmembrane</keyword>
<feature type="compositionally biased region" description="Polar residues" evidence="5">
    <location>
        <begin position="259"/>
        <end position="273"/>
    </location>
</feature>
<dbReference type="InterPro" id="IPR018608">
    <property type="entry name" value="Gti1/Pac2"/>
</dbReference>
<evidence type="ECO:0000256" key="5">
    <source>
        <dbReference type="SAM" id="MobiDB-lite"/>
    </source>
</evidence>
<evidence type="ECO:0000313" key="8">
    <source>
        <dbReference type="EMBL" id="KAG1316045.1"/>
    </source>
</evidence>
<dbReference type="GO" id="GO:0003677">
    <property type="term" value="F:DNA binding"/>
    <property type="evidence" value="ECO:0007669"/>
    <property type="project" value="TreeGrafter"/>
</dbReference>
<evidence type="ECO:0000259" key="7">
    <source>
        <dbReference type="Pfam" id="PF12832"/>
    </source>
</evidence>
<evidence type="ECO:0000256" key="2">
    <source>
        <dbReference type="ARBA" id="ARBA00022692"/>
    </source>
</evidence>
<feature type="transmembrane region" description="Helical" evidence="6">
    <location>
        <begin position="595"/>
        <end position="616"/>
    </location>
</feature>
<dbReference type="Proteomes" id="UP000716291">
    <property type="component" value="Unassembled WGS sequence"/>
</dbReference>
<feature type="transmembrane region" description="Helical" evidence="6">
    <location>
        <begin position="702"/>
        <end position="724"/>
    </location>
</feature>
<dbReference type="Gene3D" id="1.20.1250.20">
    <property type="entry name" value="MFS general substrate transporter like domains"/>
    <property type="match status" value="2"/>
</dbReference>
<reference evidence="8" key="1">
    <citation type="journal article" date="2020" name="Microb. Genom.">
        <title>Genetic diversity of clinical and environmental Mucorales isolates obtained from an investigation of mucormycosis cases among solid organ transplant recipients.</title>
        <authorList>
            <person name="Nguyen M.H."/>
            <person name="Kaul D."/>
            <person name="Muto C."/>
            <person name="Cheng S.J."/>
            <person name="Richter R.A."/>
            <person name="Bruno V.M."/>
            <person name="Liu G."/>
            <person name="Beyhan S."/>
            <person name="Sundermann A.J."/>
            <person name="Mounaud S."/>
            <person name="Pasculle A.W."/>
            <person name="Nierman W.C."/>
            <person name="Driscoll E."/>
            <person name="Cumbie R."/>
            <person name="Clancy C.J."/>
            <person name="Dupont C.L."/>
        </authorList>
    </citation>
    <scope>NUCLEOTIDE SEQUENCE</scope>
    <source>
        <strain evidence="8">GL11</strain>
    </source>
</reference>
<gene>
    <name evidence="8" type="ORF">G6F64_000172</name>
</gene>
<evidence type="ECO:0000313" key="9">
    <source>
        <dbReference type="Proteomes" id="UP000716291"/>
    </source>
</evidence>
<keyword evidence="4 6" id="KW-0472">Membrane</keyword>
<dbReference type="InterPro" id="IPR036259">
    <property type="entry name" value="MFS_trans_sf"/>
</dbReference>
<dbReference type="AlphaFoldDB" id="A0A9P6XKH4"/>
<feature type="transmembrane region" description="Helical" evidence="6">
    <location>
        <begin position="835"/>
        <end position="856"/>
    </location>
</feature>
<dbReference type="EMBL" id="JAANQT010000010">
    <property type="protein sequence ID" value="KAG1316045.1"/>
    <property type="molecule type" value="Genomic_DNA"/>
</dbReference>